<dbReference type="CDD" id="cd04645">
    <property type="entry name" value="LbH_gamma_CA_like"/>
    <property type="match status" value="1"/>
</dbReference>
<dbReference type="InterPro" id="IPR050484">
    <property type="entry name" value="Transf_Hexapept/Carb_Anhydrase"/>
</dbReference>
<dbReference type="Proteomes" id="UP000278222">
    <property type="component" value="Unassembled WGS sequence"/>
</dbReference>
<accession>A0A3N1MG63</accession>
<proteinExistence type="predicted"/>
<dbReference type="Gene3D" id="2.160.10.10">
    <property type="entry name" value="Hexapeptide repeat proteins"/>
    <property type="match status" value="1"/>
</dbReference>
<dbReference type="PANTHER" id="PTHR13061:SF29">
    <property type="entry name" value="GAMMA CARBONIC ANHYDRASE-LIKE 1, MITOCHONDRIAL-RELATED"/>
    <property type="match status" value="1"/>
</dbReference>
<dbReference type="AlphaFoldDB" id="A0A3N1MG63"/>
<reference evidence="1 2" key="1">
    <citation type="submission" date="2018-11" db="EMBL/GenBank/DDBJ databases">
        <title>Genomic Encyclopedia of Type Strains, Phase IV (KMG-IV): sequencing the most valuable type-strain genomes for metagenomic binning, comparative biology and taxonomic classification.</title>
        <authorList>
            <person name="Goeker M."/>
        </authorList>
    </citation>
    <scope>NUCLEOTIDE SEQUENCE [LARGE SCALE GENOMIC DNA]</scope>
    <source>
        <strain evidence="1 2">DSM 5900</strain>
    </source>
</reference>
<evidence type="ECO:0000313" key="1">
    <source>
        <dbReference type="EMBL" id="ROQ01747.1"/>
    </source>
</evidence>
<dbReference type="PANTHER" id="PTHR13061">
    <property type="entry name" value="DYNACTIN SUBUNIT P25"/>
    <property type="match status" value="1"/>
</dbReference>
<dbReference type="InterPro" id="IPR047324">
    <property type="entry name" value="LbH_gamma_CA-like"/>
</dbReference>
<dbReference type="GO" id="GO:0016740">
    <property type="term" value="F:transferase activity"/>
    <property type="evidence" value="ECO:0007669"/>
    <property type="project" value="UniProtKB-KW"/>
</dbReference>
<evidence type="ECO:0000313" key="2">
    <source>
        <dbReference type="Proteomes" id="UP000278222"/>
    </source>
</evidence>
<keyword evidence="2" id="KW-1185">Reference proteome</keyword>
<dbReference type="SUPFAM" id="SSF51161">
    <property type="entry name" value="Trimeric LpxA-like enzymes"/>
    <property type="match status" value="1"/>
</dbReference>
<comment type="caution">
    <text evidence="1">The sequence shown here is derived from an EMBL/GenBank/DDBJ whole genome shotgun (WGS) entry which is preliminary data.</text>
</comment>
<dbReference type="EMBL" id="RJKX01000011">
    <property type="protein sequence ID" value="ROQ01747.1"/>
    <property type="molecule type" value="Genomic_DNA"/>
</dbReference>
<name>A0A3N1MG63_9PROT</name>
<dbReference type="OrthoDB" id="9803036at2"/>
<keyword evidence="1" id="KW-0808">Transferase</keyword>
<protein>
    <submittedName>
        <fullName evidence="1">Carbonic anhydrase/acetyltransferase-like protein (Isoleucine patch superfamily)</fullName>
    </submittedName>
</protein>
<dbReference type="InterPro" id="IPR011004">
    <property type="entry name" value="Trimer_LpxA-like_sf"/>
</dbReference>
<gene>
    <name evidence="1" type="ORF">EDC65_0934</name>
</gene>
<organism evidence="1 2">
    <name type="scientific">Stella humosa</name>
    <dbReference type="NCBI Taxonomy" id="94"/>
    <lineage>
        <taxon>Bacteria</taxon>
        <taxon>Pseudomonadati</taxon>
        <taxon>Pseudomonadota</taxon>
        <taxon>Alphaproteobacteria</taxon>
        <taxon>Rhodospirillales</taxon>
        <taxon>Stellaceae</taxon>
        <taxon>Stella</taxon>
    </lineage>
</organism>
<dbReference type="RefSeq" id="WP_123688478.1">
    <property type="nucleotide sequence ID" value="NZ_AP019700.1"/>
</dbReference>
<sequence length="187" mass="19623">MNSFSPTAGGILIPYRGKSPRIAPDAFIAPTAVLIGDVEVGPQSSIWFGCVLRADTNTIRIGARSNIQDGTVIHVNPPEEHATIIGDDVTVGHLCLIHAARLESGAFVGMKAAVIDGAVVEGGAMVAAGALVTPNKRVPSGEMWAGSPAAFKRKISPEDWKVFARTAERYAEFGQEYRAEGIGVGVV</sequence>